<feature type="transmembrane region" description="Helical" evidence="8">
    <location>
        <begin position="36"/>
        <end position="57"/>
    </location>
</feature>
<dbReference type="PANTHER" id="PTHR34975:SF2">
    <property type="entry name" value="SPORE GERMINATION PROTEIN A2"/>
    <property type="match status" value="1"/>
</dbReference>
<evidence type="ECO:0000256" key="4">
    <source>
        <dbReference type="ARBA" id="ARBA00022544"/>
    </source>
</evidence>
<feature type="transmembrane region" description="Helical" evidence="8">
    <location>
        <begin position="304"/>
        <end position="323"/>
    </location>
</feature>
<keyword evidence="6 8" id="KW-1133">Transmembrane helix</keyword>
<feature type="transmembrane region" description="Helical" evidence="8">
    <location>
        <begin position="335"/>
        <end position="358"/>
    </location>
</feature>
<evidence type="ECO:0000256" key="5">
    <source>
        <dbReference type="ARBA" id="ARBA00022692"/>
    </source>
</evidence>
<feature type="transmembrane region" description="Helical" evidence="8">
    <location>
        <begin position="116"/>
        <end position="134"/>
    </location>
</feature>
<feature type="transmembrane region" description="Helical" evidence="8">
    <location>
        <begin position="12"/>
        <end position="30"/>
    </location>
</feature>
<feature type="transmembrane region" description="Helical" evidence="8">
    <location>
        <begin position="141"/>
        <end position="165"/>
    </location>
</feature>
<comment type="caution">
    <text evidence="9">The sequence shown here is derived from an EMBL/GenBank/DDBJ whole genome shotgun (WGS) entry which is preliminary data.</text>
</comment>
<feature type="transmembrane region" description="Helical" evidence="8">
    <location>
        <begin position="78"/>
        <end position="96"/>
    </location>
</feature>
<feature type="transmembrane region" description="Helical" evidence="8">
    <location>
        <begin position="217"/>
        <end position="241"/>
    </location>
</feature>
<evidence type="ECO:0000256" key="2">
    <source>
        <dbReference type="ARBA" id="ARBA00007998"/>
    </source>
</evidence>
<keyword evidence="4" id="KW-0309">Germination</keyword>
<evidence type="ECO:0000256" key="7">
    <source>
        <dbReference type="ARBA" id="ARBA00023136"/>
    </source>
</evidence>
<dbReference type="AlphaFoldDB" id="A0A2W6NLZ5"/>
<sequence length="368" mass="40764">MEKAKLSPGQFFSLILLFDTGTAIIRILAVKAEKDAWMAILLGLAGGMLIFSIYVSLYRLYPKIPLSGYIRAILGQRLGWLVGVLYILFFIHGAARDLREGSDLLITSVLDQTPEIVVSAVMILSIAYVLNKGIEVLARTALIFAVTLGVLAFISNILMYFSGIIEVNRLLPVLGNGLLPVWNIALKQTFEFPYEELVCFTMLLPYLNNHSRKGIRAGFAGVAVSGMLLSYSSATNIAILGTQISERATFPLLYTISLVNIGDFLQRLDVFVVLTLIVGDFFKIAIFLYASIMAATDLFQVPNYNRLVFPFSIIVLLVSLMLSGNFAEQIEEGDLLLVTVFLLFGVVIPLILWITAILRKLVSKHRKE</sequence>
<dbReference type="InterPro" id="IPR004761">
    <property type="entry name" value="Spore_GerAB"/>
</dbReference>
<protein>
    <submittedName>
        <fullName evidence="9">Spore gernimation protein GerB</fullName>
    </submittedName>
</protein>
<accession>A0A2W6NLZ5</accession>
<dbReference type="Proteomes" id="UP000249204">
    <property type="component" value="Unassembled WGS sequence"/>
</dbReference>
<proteinExistence type="inferred from homology"/>
<keyword evidence="7 8" id="KW-0472">Membrane</keyword>
<name>A0A2W6NLZ5_9BACL</name>
<reference evidence="9 10" key="1">
    <citation type="submission" date="2018-06" db="EMBL/GenBank/DDBJ databases">
        <title>Isolation of heavy metals resistant Paenibacillus silvae NC2 from Gold-Copper mine in ZiJin, China.</title>
        <authorList>
            <person name="Xu J."/>
            <person name="Mazhar H.S."/>
            <person name="Rensing C."/>
        </authorList>
    </citation>
    <scope>NUCLEOTIDE SEQUENCE [LARGE SCALE GENOMIC DNA]</scope>
    <source>
        <strain evidence="9 10">NC2</strain>
    </source>
</reference>
<evidence type="ECO:0000256" key="6">
    <source>
        <dbReference type="ARBA" id="ARBA00022989"/>
    </source>
</evidence>
<evidence type="ECO:0000256" key="8">
    <source>
        <dbReference type="SAM" id="Phobius"/>
    </source>
</evidence>
<evidence type="ECO:0000256" key="3">
    <source>
        <dbReference type="ARBA" id="ARBA00022448"/>
    </source>
</evidence>
<dbReference type="EMBL" id="QKWW01000014">
    <property type="protein sequence ID" value="PZT56887.1"/>
    <property type="molecule type" value="Genomic_DNA"/>
</dbReference>
<feature type="transmembrane region" description="Helical" evidence="8">
    <location>
        <begin position="271"/>
        <end position="292"/>
    </location>
</feature>
<dbReference type="RefSeq" id="WP_111269055.1">
    <property type="nucleotide sequence ID" value="NZ_QKWW01000014.1"/>
</dbReference>
<evidence type="ECO:0000313" key="10">
    <source>
        <dbReference type="Proteomes" id="UP000249204"/>
    </source>
</evidence>
<dbReference type="NCBIfam" id="TIGR00912">
    <property type="entry name" value="2A0309"/>
    <property type="match status" value="1"/>
</dbReference>
<evidence type="ECO:0000256" key="1">
    <source>
        <dbReference type="ARBA" id="ARBA00004141"/>
    </source>
</evidence>
<dbReference type="PANTHER" id="PTHR34975">
    <property type="entry name" value="SPORE GERMINATION PROTEIN A2"/>
    <property type="match status" value="1"/>
</dbReference>
<gene>
    <name evidence="9" type="ORF">DN757_04420</name>
</gene>
<organism evidence="9 10">
    <name type="scientific">Paenibacillus silvae</name>
    <dbReference type="NCBI Taxonomy" id="1325358"/>
    <lineage>
        <taxon>Bacteria</taxon>
        <taxon>Bacillati</taxon>
        <taxon>Bacillota</taxon>
        <taxon>Bacilli</taxon>
        <taxon>Bacillales</taxon>
        <taxon>Paenibacillaceae</taxon>
        <taxon>Paenibacillus</taxon>
    </lineage>
</organism>
<evidence type="ECO:0000313" key="9">
    <source>
        <dbReference type="EMBL" id="PZT56887.1"/>
    </source>
</evidence>
<dbReference type="Pfam" id="PF03845">
    <property type="entry name" value="Spore_permease"/>
    <property type="match status" value="1"/>
</dbReference>
<dbReference type="GO" id="GO:0009847">
    <property type="term" value="P:spore germination"/>
    <property type="evidence" value="ECO:0007669"/>
    <property type="project" value="InterPro"/>
</dbReference>
<keyword evidence="5 8" id="KW-0812">Transmembrane</keyword>
<comment type="similarity">
    <text evidence="2">Belongs to the amino acid-polyamine-organocation (APC) superfamily. Spore germination protein (SGP) (TC 2.A.3.9) family.</text>
</comment>
<dbReference type="GO" id="GO:0016020">
    <property type="term" value="C:membrane"/>
    <property type="evidence" value="ECO:0007669"/>
    <property type="project" value="UniProtKB-SubCell"/>
</dbReference>
<keyword evidence="3" id="KW-0813">Transport</keyword>
<comment type="subcellular location">
    <subcellularLocation>
        <location evidence="1">Membrane</location>
        <topology evidence="1">Multi-pass membrane protein</topology>
    </subcellularLocation>
</comment>